<dbReference type="AlphaFoldDB" id="A0A8S2Y6L1"/>
<comment type="caution">
    <text evidence="1">The sequence shown here is derived from an EMBL/GenBank/DDBJ whole genome shotgun (WGS) entry which is preliminary data.</text>
</comment>
<reference evidence="1" key="1">
    <citation type="submission" date="2021-02" db="EMBL/GenBank/DDBJ databases">
        <authorList>
            <person name="Nowell W R."/>
        </authorList>
    </citation>
    <scope>NUCLEOTIDE SEQUENCE</scope>
</reference>
<dbReference type="Proteomes" id="UP000681722">
    <property type="component" value="Unassembled WGS sequence"/>
</dbReference>
<name>A0A8S2Y6L1_9BILA</name>
<dbReference type="EMBL" id="CAJOBC010111712">
    <property type="protein sequence ID" value="CAF4531274.1"/>
    <property type="molecule type" value="Genomic_DNA"/>
</dbReference>
<sequence length="241" mass="27753">MNVTFRSALNIYYLFFQSQPAIPSSSFTSNTVTSSTPAPTTNSKSRSLNLSGHRYDIRTGFLSPYEEQEVLEAISSVDKTLLTFNEALTAAVKRFEHILCLNLNRTHVDIPAYWFYTFLFAHPHLIIQNSHWFENNSVMDDQLFDESDSTTNQNLHVLKRQLVVLSKWYKKELNEKPIINNDNDDTSALQKVKRRRTPILQQQQQRYPPQVNGTGKRIKPESSTVYTIEDGDDDITVIPHV</sequence>
<organism evidence="1 2">
    <name type="scientific">Didymodactylos carnosus</name>
    <dbReference type="NCBI Taxonomy" id="1234261"/>
    <lineage>
        <taxon>Eukaryota</taxon>
        <taxon>Metazoa</taxon>
        <taxon>Spiralia</taxon>
        <taxon>Gnathifera</taxon>
        <taxon>Rotifera</taxon>
        <taxon>Eurotatoria</taxon>
        <taxon>Bdelloidea</taxon>
        <taxon>Philodinida</taxon>
        <taxon>Philodinidae</taxon>
        <taxon>Didymodactylos</taxon>
    </lineage>
</organism>
<protein>
    <submittedName>
        <fullName evidence="1">Uncharacterized protein</fullName>
    </submittedName>
</protein>
<evidence type="ECO:0000313" key="1">
    <source>
        <dbReference type="EMBL" id="CAF4531274.1"/>
    </source>
</evidence>
<accession>A0A8S2Y6L1</accession>
<evidence type="ECO:0000313" key="2">
    <source>
        <dbReference type="Proteomes" id="UP000681722"/>
    </source>
</evidence>
<proteinExistence type="predicted"/>
<gene>
    <name evidence="1" type="ORF">SRO942_LOCUS46210</name>
</gene>